<sequence>MTSQQNRDPFEARTTLETGGGPVVMYRLNKLEEMGLGDVSRMPYSIKVLLESVLRQCDGFTITEDDVRHLAGWQPSTATAFEVPFKPARVLLQDFTGVPAVVDLATLRSAMAKLGEDPRRINPEIPVDLVVDHSVSIDRFGSMLAIAQNAELEFERNRERYELLRWAQKAFDNFRVVPPSTGIVHQVNLEYLASVVQTRSVGGDSVALPDSLVGTDSHTTMINGLGVVGWGVGGIEAEASMLGQPMSMLAPEVVGMRITGELPEGATATDAVLTATQILRSHGVVDKFVEYFGPGVGKLALADRATMANMAPEYGATIGFFPVDDVTLEFLRLTGRDAALVDLVERYCKAQGLFRTDDSPEPIFSETLELDLSTVVPSIAGPKRPQDRVALTDSKKAFWQAVPSGYGEDVTPNPELPDDYLGWLNNGGEPKAEWSQPQRRRRDLYKQHRVPFEIRGEQTSMTHGSV</sequence>
<dbReference type="PANTHER" id="PTHR11670">
    <property type="entry name" value="ACONITASE/IRON-RESPONSIVE ELEMENT FAMILY MEMBER"/>
    <property type="match status" value="1"/>
</dbReference>
<dbReference type="InterPro" id="IPR001030">
    <property type="entry name" value="Acoase/IPM_deHydtase_lsu_aba"/>
</dbReference>
<evidence type="ECO:0000313" key="10">
    <source>
        <dbReference type="EMBL" id="ETX04675.1"/>
    </source>
</evidence>
<dbReference type="InterPro" id="IPR036008">
    <property type="entry name" value="Aconitase_4Fe-4S_dom"/>
</dbReference>
<evidence type="ECO:0000256" key="1">
    <source>
        <dbReference type="ARBA" id="ARBA00001966"/>
    </source>
</evidence>
<reference evidence="10 11" key="1">
    <citation type="journal article" date="2014" name="Nature">
        <title>An environmental bacterial taxon with a large and distinct metabolic repertoire.</title>
        <authorList>
            <person name="Wilson M.C."/>
            <person name="Mori T."/>
            <person name="Ruckert C."/>
            <person name="Uria A.R."/>
            <person name="Helf M.J."/>
            <person name="Takada K."/>
            <person name="Gernert C."/>
            <person name="Steffens U.A."/>
            <person name="Heycke N."/>
            <person name="Schmitt S."/>
            <person name="Rinke C."/>
            <person name="Helfrich E.J."/>
            <person name="Brachmann A.O."/>
            <person name="Gurgui C."/>
            <person name="Wakimoto T."/>
            <person name="Kracht M."/>
            <person name="Crusemann M."/>
            <person name="Hentschel U."/>
            <person name="Abe I."/>
            <person name="Matsunaga S."/>
            <person name="Kalinowski J."/>
            <person name="Takeyama H."/>
            <person name="Piel J."/>
        </authorList>
    </citation>
    <scope>NUCLEOTIDE SEQUENCE [LARGE SCALE GENOMIC DNA]</scope>
    <source>
        <strain evidence="11">TSY2</strain>
    </source>
</reference>
<protein>
    <recommendedName>
        <fullName evidence="3">aconitate hydratase</fullName>
        <ecNumber evidence="3">4.2.1.3</ecNumber>
    </recommendedName>
</protein>
<dbReference type="FunFam" id="3.30.499.10:FF:000002">
    <property type="entry name" value="Aconitate hydratase"/>
    <property type="match status" value="1"/>
</dbReference>
<dbReference type="EC" id="4.2.1.3" evidence="3"/>
<evidence type="ECO:0000256" key="7">
    <source>
        <dbReference type="ARBA" id="ARBA00023239"/>
    </source>
</evidence>
<dbReference type="AlphaFoldDB" id="W4M3A0"/>
<dbReference type="InterPro" id="IPR006249">
    <property type="entry name" value="Aconitase/IRP2"/>
</dbReference>
<dbReference type="EMBL" id="AZHX01001159">
    <property type="protein sequence ID" value="ETX04675.1"/>
    <property type="molecule type" value="Genomic_DNA"/>
</dbReference>
<evidence type="ECO:0000256" key="2">
    <source>
        <dbReference type="ARBA" id="ARBA00007185"/>
    </source>
</evidence>
<comment type="caution">
    <text evidence="10">The sequence shown here is derived from an EMBL/GenBank/DDBJ whole genome shotgun (WGS) entry which is preliminary data.</text>
</comment>
<dbReference type="Gene3D" id="3.30.499.10">
    <property type="entry name" value="Aconitase, domain 3"/>
    <property type="match status" value="2"/>
</dbReference>
<feature type="domain" description="Aconitase/3-isopropylmalate dehydratase large subunit alpha/beta/alpha" evidence="9">
    <location>
        <begin position="82"/>
        <end position="396"/>
    </location>
</feature>
<keyword evidence="11" id="KW-1185">Reference proteome</keyword>
<dbReference type="InterPro" id="IPR015931">
    <property type="entry name" value="Acnase/IPM_dHydase_lsu_aba_1/3"/>
</dbReference>
<name>W4M3A0_9BACT</name>
<evidence type="ECO:0000256" key="8">
    <source>
        <dbReference type="ARBA" id="ARBA00023501"/>
    </source>
</evidence>
<accession>W4M3A0</accession>
<evidence type="ECO:0000259" key="9">
    <source>
        <dbReference type="Pfam" id="PF00330"/>
    </source>
</evidence>
<evidence type="ECO:0000256" key="3">
    <source>
        <dbReference type="ARBA" id="ARBA00012926"/>
    </source>
</evidence>
<keyword evidence="6" id="KW-0411">Iron-sulfur</keyword>
<keyword evidence="7" id="KW-0456">Lyase</keyword>
<dbReference type="GO" id="GO:0046872">
    <property type="term" value="F:metal ion binding"/>
    <property type="evidence" value="ECO:0007669"/>
    <property type="project" value="UniProtKB-KW"/>
</dbReference>
<organism evidence="10 11">
    <name type="scientific">Candidatus Entotheonella gemina</name>
    <dbReference type="NCBI Taxonomy" id="1429439"/>
    <lineage>
        <taxon>Bacteria</taxon>
        <taxon>Pseudomonadati</taxon>
        <taxon>Nitrospinota/Tectimicrobiota group</taxon>
        <taxon>Candidatus Tectimicrobiota</taxon>
        <taxon>Candidatus Entotheonellia</taxon>
        <taxon>Candidatus Entotheonellales</taxon>
        <taxon>Candidatus Entotheonellaceae</taxon>
        <taxon>Candidatus Entotheonella</taxon>
    </lineage>
</organism>
<keyword evidence="4" id="KW-0479">Metal-binding</keyword>
<dbReference type="PRINTS" id="PR00415">
    <property type="entry name" value="ACONITASE"/>
</dbReference>
<dbReference type="GO" id="GO:0051536">
    <property type="term" value="F:iron-sulfur cluster binding"/>
    <property type="evidence" value="ECO:0007669"/>
    <property type="project" value="UniProtKB-KW"/>
</dbReference>
<comment type="catalytic activity">
    <reaction evidence="8">
        <text>citrate = D-threo-isocitrate</text>
        <dbReference type="Rhea" id="RHEA:10336"/>
        <dbReference type="ChEBI" id="CHEBI:15562"/>
        <dbReference type="ChEBI" id="CHEBI:16947"/>
        <dbReference type="EC" id="4.2.1.3"/>
    </reaction>
</comment>
<keyword evidence="5" id="KW-0408">Iron</keyword>
<feature type="non-terminal residue" evidence="10">
    <location>
        <position position="466"/>
    </location>
</feature>
<evidence type="ECO:0000256" key="4">
    <source>
        <dbReference type="ARBA" id="ARBA00022723"/>
    </source>
</evidence>
<comment type="similarity">
    <text evidence="2">Belongs to the aconitase/IPM isomerase family.</text>
</comment>
<evidence type="ECO:0000256" key="5">
    <source>
        <dbReference type="ARBA" id="ARBA00023004"/>
    </source>
</evidence>
<dbReference type="HOGENOM" id="CLU_013476_0_0_7"/>
<proteinExistence type="inferred from homology"/>
<dbReference type="GO" id="GO:0003994">
    <property type="term" value="F:aconitate hydratase activity"/>
    <property type="evidence" value="ECO:0007669"/>
    <property type="project" value="UniProtKB-EC"/>
</dbReference>
<gene>
    <name evidence="10" type="ORF">ETSY2_27450</name>
</gene>
<dbReference type="Proteomes" id="UP000019140">
    <property type="component" value="Unassembled WGS sequence"/>
</dbReference>
<comment type="cofactor">
    <cofactor evidence="1">
        <name>[4Fe-4S] cluster</name>
        <dbReference type="ChEBI" id="CHEBI:49883"/>
    </cofactor>
</comment>
<dbReference type="SUPFAM" id="SSF53732">
    <property type="entry name" value="Aconitase iron-sulfur domain"/>
    <property type="match status" value="1"/>
</dbReference>
<evidence type="ECO:0000256" key="6">
    <source>
        <dbReference type="ARBA" id="ARBA00023014"/>
    </source>
</evidence>
<evidence type="ECO:0000313" key="11">
    <source>
        <dbReference type="Proteomes" id="UP000019140"/>
    </source>
</evidence>
<dbReference type="Pfam" id="PF00330">
    <property type="entry name" value="Aconitase"/>
    <property type="match status" value="1"/>
</dbReference>